<dbReference type="AlphaFoldDB" id="A0A183T2U5"/>
<reference evidence="1 2" key="2">
    <citation type="submission" date="2018-11" db="EMBL/GenBank/DDBJ databases">
        <authorList>
            <consortium name="Pathogen Informatics"/>
        </authorList>
    </citation>
    <scope>NUCLEOTIDE SEQUENCE [LARGE SCALE GENOMIC DNA]</scope>
    <source>
        <strain evidence="1 2">NST_G2</strain>
    </source>
</reference>
<evidence type="ECO:0000313" key="2">
    <source>
        <dbReference type="Proteomes" id="UP000275846"/>
    </source>
</evidence>
<name>A0A183T2U5_SCHSO</name>
<protein>
    <submittedName>
        <fullName evidence="1 3">Uncharacterized protein</fullName>
    </submittedName>
</protein>
<proteinExistence type="predicted"/>
<dbReference type="WBParaSite" id="SSLN_0001121401-mRNA-1">
    <property type="protein sequence ID" value="SSLN_0001121401-mRNA-1"/>
    <property type="gene ID" value="SSLN_0001121401"/>
</dbReference>
<keyword evidence="2" id="KW-1185">Reference proteome</keyword>
<sequence length="133" mass="14492">MPCYVCFDSSEGRSPRGPDKAVASVSLPSARLSTASMLIPGLFEGWLPLPWRCFTGRGALAWLAQFKLGAEPNQVAVILALHRDIEDGTAACEFAFVQGEGAPETRELDLDMLSIHFNLRSCLLKGWHLTSSL</sequence>
<gene>
    <name evidence="1" type="ORF">SSLN_LOCUS10794</name>
</gene>
<dbReference type="Proteomes" id="UP000275846">
    <property type="component" value="Unassembled WGS sequence"/>
</dbReference>
<organism evidence="3">
    <name type="scientific">Schistocephalus solidus</name>
    <name type="common">Tapeworm</name>
    <dbReference type="NCBI Taxonomy" id="70667"/>
    <lineage>
        <taxon>Eukaryota</taxon>
        <taxon>Metazoa</taxon>
        <taxon>Spiralia</taxon>
        <taxon>Lophotrochozoa</taxon>
        <taxon>Platyhelminthes</taxon>
        <taxon>Cestoda</taxon>
        <taxon>Eucestoda</taxon>
        <taxon>Diphyllobothriidea</taxon>
        <taxon>Diphyllobothriidae</taxon>
        <taxon>Schistocephalus</taxon>
    </lineage>
</organism>
<reference evidence="3" key="1">
    <citation type="submission" date="2016-06" db="UniProtKB">
        <authorList>
            <consortium name="WormBaseParasite"/>
        </authorList>
    </citation>
    <scope>IDENTIFICATION</scope>
</reference>
<accession>A0A183T2U5</accession>
<evidence type="ECO:0000313" key="3">
    <source>
        <dbReference type="WBParaSite" id="SSLN_0001121401-mRNA-1"/>
    </source>
</evidence>
<dbReference type="EMBL" id="UYSU01036097">
    <property type="protein sequence ID" value="VDL97179.1"/>
    <property type="molecule type" value="Genomic_DNA"/>
</dbReference>
<evidence type="ECO:0000313" key="1">
    <source>
        <dbReference type="EMBL" id="VDL97179.1"/>
    </source>
</evidence>